<dbReference type="PANTHER" id="PTHR11690">
    <property type="entry name" value="AMILORIDE-SENSITIVE SODIUM CHANNEL-RELATED"/>
    <property type="match status" value="1"/>
</dbReference>
<accession>A0A1I8M339</accession>
<sequence length="561" mass="64860">MTISLQRQKENIDETGSHDSAIGSEQSPRNKSKSLKKNLKEIYHEFCSNTSIHGFQYFGQQRPRKEIIFWIIIFIITLYFCISIIVKIYVKWHETPVIVTFSEESTPVWNIPFPRLTICPETKRELKVNDSNYFELIQTLGSYIDQETKEFSTNFTRSEHEDTLTLMHVCQTGIEGILSIPKSNDTTTIDYVQNLNNMLPGFEKYFFTCQWFGQKMPCKELLRKVYTDEGICYAFNSLKAHDLYRDEVMRSQMREERANKSEDALAWSLEKGYAPGSDIHTYPMRVLSSGSTAGFQIFLQSFANETDFTCTGPTQGFKIMLNSPDDVPSVEKHFVRVSMDKEIMVAVKPTMITTSSNIEAYRPEKRRCYLKQDRQLRFYKIYTQRNCERECVTNFTYHECGCVKFSMPRTADMPICGEDKLMCYKGARDRLLLQQFKEGLSHSQSASGCNCMPGCTSLEYETEISEGSFDLENTLRAFDNYDDYFALYPGGRMSLVTIYFKDNQFITSRRSELYGVTELMANFGGVLGLFMGVSLLSVVEIIYHCSLRLWSNMRRGEGKEN</sequence>
<protein>
    <submittedName>
        <fullName evidence="17">Pickpocket protein 28-like</fullName>
    </submittedName>
</protein>
<evidence type="ECO:0000313" key="16">
    <source>
        <dbReference type="Proteomes" id="UP001652621"/>
    </source>
</evidence>
<dbReference type="OrthoDB" id="6021021at2759"/>
<keyword evidence="5 12" id="KW-0812">Transmembrane</keyword>
<feature type="transmembrane region" description="Helical" evidence="14">
    <location>
        <begin position="519"/>
        <end position="545"/>
    </location>
</feature>
<evidence type="ECO:0000256" key="6">
    <source>
        <dbReference type="ARBA" id="ARBA00022989"/>
    </source>
</evidence>
<evidence type="ECO:0000256" key="5">
    <source>
        <dbReference type="ARBA" id="ARBA00022692"/>
    </source>
</evidence>
<proteinExistence type="inferred from homology"/>
<dbReference type="Gene3D" id="1.10.287.770">
    <property type="entry name" value="YojJ-like"/>
    <property type="match status" value="1"/>
</dbReference>
<evidence type="ECO:0000256" key="7">
    <source>
        <dbReference type="ARBA" id="ARBA00023053"/>
    </source>
</evidence>
<dbReference type="VEuPathDB" id="VectorBase:MDOA000753"/>
<keyword evidence="16" id="KW-1185">Reference proteome</keyword>
<dbReference type="GO" id="GO:0015280">
    <property type="term" value="F:ligand-gated sodium channel activity"/>
    <property type="evidence" value="ECO:0007669"/>
    <property type="project" value="TreeGrafter"/>
</dbReference>
<evidence type="ECO:0000256" key="1">
    <source>
        <dbReference type="ARBA" id="ARBA00004141"/>
    </source>
</evidence>
<evidence type="ECO:0000256" key="12">
    <source>
        <dbReference type="RuleBase" id="RU000679"/>
    </source>
</evidence>
<keyword evidence="4 12" id="KW-0894">Sodium channel</keyword>
<keyword evidence="9 14" id="KW-0472">Membrane</keyword>
<reference evidence="15" key="1">
    <citation type="submission" date="2020-05" db="UniProtKB">
        <authorList>
            <consortium name="EnsemblMetazoa"/>
        </authorList>
    </citation>
    <scope>IDENTIFICATION</scope>
    <source>
        <strain evidence="15">Aabys</strain>
    </source>
</reference>
<evidence type="ECO:0000256" key="3">
    <source>
        <dbReference type="ARBA" id="ARBA00022448"/>
    </source>
</evidence>
<dbReference type="KEGG" id="mde:101887721"/>
<evidence type="ECO:0000256" key="8">
    <source>
        <dbReference type="ARBA" id="ARBA00023065"/>
    </source>
</evidence>
<keyword evidence="10 12" id="KW-0739">Sodium transport</keyword>
<feature type="compositionally biased region" description="Basic and acidic residues" evidence="13">
    <location>
        <begin position="7"/>
        <end position="17"/>
    </location>
</feature>
<evidence type="ECO:0000256" key="9">
    <source>
        <dbReference type="ARBA" id="ARBA00023136"/>
    </source>
</evidence>
<dbReference type="PANTHER" id="PTHR11690:SF288">
    <property type="entry name" value="AMILORIDE-SENSITIVE NA+ CHANNEL-RELATED"/>
    <property type="match status" value="1"/>
</dbReference>
<dbReference type="Gene3D" id="2.60.470.10">
    <property type="entry name" value="Acid-sensing ion channels like domains"/>
    <property type="match status" value="1"/>
</dbReference>
<dbReference type="GO" id="GO:0005886">
    <property type="term" value="C:plasma membrane"/>
    <property type="evidence" value="ECO:0007669"/>
    <property type="project" value="TreeGrafter"/>
</dbReference>
<keyword evidence="8 12" id="KW-0406">Ion transport</keyword>
<evidence type="ECO:0000313" key="15">
    <source>
        <dbReference type="EnsemblMetazoa" id="MDOA000753-PA"/>
    </source>
</evidence>
<dbReference type="GeneID" id="101887721"/>
<keyword evidence="7" id="KW-0915">Sodium</keyword>
<keyword evidence="3 12" id="KW-0813">Transport</keyword>
<gene>
    <name evidence="15" type="primary">101887721</name>
    <name evidence="17" type="synonym">LOC101887721</name>
</gene>
<keyword evidence="6 14" id="KW-1133">Transmembrane helix</keyword>
<dbReference type="Pfam" id="PF00858">
    <property type="entry name" value="ASC"/>
    <property type="match status" value="1"/>
</dbReference>
<organism evidence="15">
    <name type="scientific">Musca domestica</name>
    <name type="common">House fly</name>
    <dbReference type="NCBI Taxonomy" id="7370"/>
    <lineage>
        <taxon>Eukaryota</taxon>
        <taxon>Metazoa</taxon>
        <taxon>Ecdysozoa</taxon>
        <taxon>Arthropoda</taxon>
        <taxon>Hexapoda</taxon>
        <taxon>Insecta</taxon>
        <taxon>Pterygota</taxon>
        <taxon>Neoptera</taxon>
        <taxon>Endopterygota</taxon>
        <taxon>Diptera</taxon>
        <taxon>Brachycera</taxon>
        <taxon>Muscomorpha</taxon>
        <taxon>Muscoidea</taxon>
        <taxon>Muscidae</taxon>
        <taxon>Musca</taxon>
    </lineage>
</organism>
<dbReference type="EnsemblMetazoa" id="MDOA000753-RA">
    <property type="protein sequence ID" value="MDOA000753-PA"/>
    <property type="gene ID" value="MDOA000753"/>
</dbReference>
<evidence type="ECO:0000256" key="2">
    <source>
        <dbReference type="ARBA" id="ARBA00007193"/>
    </source>
</evidence>
<dbReference type="RefSeq" id="XP_005176879.1">
    <property type="nucleotide sequence ID" value="XM_005176822.2"/>
</dbReference>
<evidence type="ECO:0000256" key="14">
    <source>
        <dbReference type="SAM" id="Phobius"/>
    </source>
</evidence>
<evidence type="ECO:0000256" key="10">
    <source>
        <dbReference type="ARBA" id="ARBA00023201"/>
    </source>
</evidence>
<evidence type="ECO:0000256" key="4">
    <source>
        <dbReference type="ARBA" id="ARBA00022461"/>
    </source>
</evidence>
<feature type="region of interest" description="Disordered" evidence="13">
    <location>
        <begin position="1"/>
        <end position="32"/>
    </location>
</feature>
<dbReference type="Proteomes" id="UP001652621">
    <property type="component" value="Unplaced"/>
</dbReference>
<dbReference type="eggNOG" id="KOG4294">
    <property type="taxonomic scope" value="Eukaryota"/>
</dbReference>
<keyword evidence="11 12" id="KW-0407">Ion channel</keyword>
<reference evidence="17" key="2">
    <citation type="submission" date="2025-04" db="UniProtKB">
        <authorList>
            <consortium name="RefSeq"/>
        </authorList>
    </citation>
    <scope>IDENTIFICATION</scope>
    <source>
        <strain evidence="17">Aabys</strain>
    </source>
</reference>
<dbReference type="VEuPathDB" id="VectorBase:MDOMA2_007079"/>
<dbReference type="PRINTS" id="PR01078">
    <property type="entry name" value="AMINACHANNEL"/>
</dbReference>
<dbReference type="InterPro" id="IPR001873">
    <property type="entry name" value="ENaC"/>
</dbReference>
<comment type="similarity">
    <text evidence="2 12">Belongs to the amiloride-sensitive sodium channel (TC 1.A.6) family.</text>
</comment>
<evidence type="ECO:0000256" key="13">
    <source>
        <dbReference type="SAM" id="MobiDB-lite"/>
    </source>
</evidence>
<feature type="transmembrane region" description="Helical" evidence="14">
    <location>
        <begin position="67"/>
        <end position="90"/>
    </location>
</feature>
<dbReference type="AlphaFoldDB" id="A0A1I8M339"/>
<evidence type="ECO:0000313" key="17">
    <source>
        <dbReference type="RefSeq" id="XP_005176879.1"/>
    </source>
</evidence>
<comment type="subcellular location">
    <subcellularLocation>
        <location evidence="1">Membrane</location>
        <topology evidence="1">Multi-pass membrane protein</topology>
    </subcellularLocation>
</comment>
<evidence type="ECO:0000256" key="11">
    <source>
        <dbReference type="ARBA" id="ARBA00023303"/>
    </source>
</evidence>
<name>A0A1I8M339_MUSDO</name>